<keyword evidence="3" id="KW-0547">Nucleotide-binding</keyword>
<dbReference type="GO" id="GO:0005737">
    <property type="term" value="C:cytoplasm"/>
    <property type="evidence" value="ECO:0007669"/>
    <property type="project" value="InterPro"/>
</dbReference>
<dbReference type="InterPro" id="IPR005762">
    <property type="entry name" value="MurD"/>
</dbReference>
<keyword evidence="2" id="KW-0436">Ligase</keyword>
<evidence type="ECO:0000313" key="6">
    <source>
        <dbReference type="EMBL" id="SVA16217.1"/>
    </source>
</evidence>
<dbReference type="EMBL" id="UINC01004698">
    <property type="protein sequence ID" value="SVA16217.1"/>
    <property type="molecule type" value="Genomic_DNA"/>
</dbReference>
<keyword evidence="1" id="KW-0963">Cytoplasm</keyword>
<feature type="non-terminal residue" evidence="6">
    <location>
        <position position="1"/>
    </location>
</feature>
<accession>A0A381TN52</accession>
<protein>
    <recommendedName>
        <fullName evidence="5">Mur ligase C-terminal domain-containing protein</fullName>
    </recommendedName>
</protein>
<keyword evidence="4" id="KW-0067">ATP-binding</keyword>
<dbReference type="Pfam" id="PF02875">
    <property type="entry name" value="Mur_ligase_C"/>
    <property type="match status" value="1"/>
</dbReference>
<dbReference type="SUPFAM" id="SSF53244">
    <property type="entry name" value="MurD-like peptide ligases, peptide-binding domain"/>
    <property type="match status" value="1"/>
</dbReference>
<dbReference type="GO" id="GO:0008764">
    <property type="term" value="F:UDP-N-acetylmuramoylalanine-D-glutamate ligase activity"/>
    <property type="evidence" value="ECO:0007669"/>
    <property type="project" value="InterPro"/>
</dbReference>
<dbReference type="PANTHER" id="PTHR43692:SF1">
    <property type="entry name" value="UDP-N-ACETYLMURAMOYLALANINE--D-GLUTAMATE LIGASE"/>
    <property type="match status" value="1"/>
</dbReference>
<dbReference type="Gene3D" id="3.90.190.20">
    <property type="entry name" value="Mur ligase, C-terminal domain"/>
    <property type="match status" value="1"/>
</dbReference>
<feature type="domain" description="Mur ligase C-terminal" evidence="5">
    <location>
        <begin position="4"/>
        <end position="116"/>
    </location>
</feature>
<organism evidence="6">
    <name type="scientific">marine metagenome</name>
    <dbReference type="NCBI Taxonomy" id="408172"/>
    <lineage>
        <taxon>unclassified sequences</taxon>
        <taxon>metagenomes</taxon>
        <taxon>ecological metagenomes</taxon>
    </lineage>
</organism>
<reference evidence="6" key="1">
    <citation type="submission" date="2018-05" db="EMBL/GenBank/DDBJ databases">
        <authorList>
            <person name="Lanie J.A."/>
            <person name="Ng W.-L."/>
            <person name="Kazmierczak K.M."/>
            <person name="Andrzejewski T.M."/>
            <person name="Davidsen T.M."/>
            <person name="Wayne K.J."/>
            <person name="Tettelin H."/>
            <person name="Glass J.I."/>
            <person name="Rusch D."/>
            <person name="Podicherti R."/>
            <person name="Tsui H.-C.T."/>
            <person name="Winkler M.E."/>
        </authorList>
    </citation>
    <scope>NUCLEOTIDE SEQUENCE</scope>
</reference>
<evidence type="ECO:0000256" key="4">
    <source>
        <dbReference type="ARBA" id="ARBA00022840"/>
    </source>
</evidence>
<dbReference type="GO" id="GO:0005524">
    <property type="term" value="F:ATP binding"/>
    <property type="evidence" value="ECO:0007669"/>
    <property type="project" value="UniProtKB-KW"/>
</dbReference>
<sequence length="141" mass="15571">GLEHRLEWVCSQDGVDFINDSKGTNVGSAYKSLNTFDRPIILIAGGKDKNADFSSLKKIMKKKVKHLILIGETRPKFRSLLNGSFAYEESDSLEDAVHKAKGKADKGDVVLLSPACASFDMFADYIDRGNQFKSIVKNLEG</sequence>
<name>A0A381TN52_9ZZZZ</name>
<dbReference type="InterPro" id="IPR036615">
    <property type="entry name" value="Mur_ligase_C_dom_sf"/>
</dbReference>
<evidence type="ECO:0000259" key="5">
    <source>
        <dbReference type="Pfam" id="PF02875"/>
    </source>
</evidence>
<gene>
    <name evidence="6" type="ORF">METZ01_LOCUS69071</name>
</gene>
<dbReference type="GO" id="GO:0051301">
    <property type="term" value="P:cell division"/>
    <property type="evidence" value="ECO:0007669"/>
    <property type="project" value="InterPro"/>
</dbReference>
<dbReference type="InterPro" id="IPR004101">
    <property type="entry name" value="Mur_ligase_C"/>
</dbReference>
<dbReference type="PANTHER" id="PTHR43692">
    <property type="entry name" value="UDP-N-ACETYLMURAMOYLALANINE--D-GLUTAMATE LIGASE"/>
    <property type="match status" value="1"/>
</dbReference>
<proteinExistence type="predicted"/>
<evidence type="ECO:0000256" key="2">
    <source>
        <dbReference type="ARBA" id="ARBA00022598"/>
    </source>
</evidence>
<evidence type="ECO:0000256" key="3">
    <source>
        <dbReference type="ARBA" id="ARBA00022741"/>
    </source>
</evidence>
<dbReference type="AlphaFoldDB" id="A0A381TN52"/>
<dbReference type="GO" id="GO:0008360">
    <property type="term" value="P:regulation of cell shape"/>
    <property type="evidence" value="ECO:0007669"/>
    <property type="project" value="InterPro"/>
</dbReference>
<evidence type="ECO:0000256" key="1">
    <source>
        <dbReference type="ARBA" id="ARBA00022490"/>
    </source>
</evidence>